<evidence type="ECO:0000313" key="2">
    <source>
        <dbReference type="EMBL" id="EDM27363.1"/>
    </source>
</evidence>
<gene>
    <name evidence="2" type="ORF">LNTAR_21655</name>
</gene>
<dbReference type="EMBL" id="ABCK01000010">
    <property type="protein sequence ID" value="EDM27363.1"/>
    <property type="molecule type" value="Genomic_DNA"/>
</dbReference>
<feature type="transmembrane region" description="Helical" evidence="1">
    <location>
        <begin position="57"/>
        <end position="75"/>
    </location>
</feature>
<feature type="transmembrane region" description="Helical" evidence="1">
    <location>
        <begin position="7"/>
        <end position="27"/>
    </location>
</feature>
<keyword evidence="3" id="KW-1185">Reference proteome</keyword>
<name>A6DM65_9BACT</name>
<keyword evidence="1" id="KW-0812">Transmembrane</keyword>
<reference evidence="2 3" key="1">
    <citation type="journal article" date="2010" name="J. Bacteriol.">
        <title>Genome sequence of Lentisphaera araneosa HTCC2155T, the type species of the order Lentisphaerales in the phylum Lentisphaerae.</title>
        <authorList>
            <person name="Thrash J.C."/>
            <person name="Cho J.C."/>
            <person name="Vergin K.L."/>
            <person name="Morris R.M."/>
            <person name="Giovannoni S.J."/>
        </authorList>
    </citation>
    <scope>NUCLEOTIDE SEQUENCE [LARGE SCALE GENOMIC DNA]</scope>
    <source>
        <strain evidence="2 3">HTCC2155</strain>
    </source>
</reference>
<keyword evidence="1" id="KW-0472">Membrane</keyword>
<dbReference type="RefSeq" id="WP_007278968.1">
    <property type="nucleotide sequence ID" value="NZ_ABCK01000010.1"/>
</dbReference>
<keyword evidence="1" id="KW-1133">Transmembrane helix</keyword>
<accession>A6DM65</accession>
<dbReference type="Proteomes" id="UP000004947">
    <property type="component" value="Unassembled WGS sequence"/>
</dbReference>
<feature type="transmembrane region" description="Helical" evidence="1">
    <location>
        <begin position="130"/>
        <end position="149"/>
    </location>
</feature>
<evidence type="ECO:0000256" key="1">
    <source>
        <dbReference type="SAM" id="Phobius"/>
    </source>
</evidence>
<sequence>MKNLQTLICALTICIYLSIGLIGSILANPLTHNYNSGNPNAGLTEFVLVFFEQNQPLFFYTITPFVICMSLFSLISRTNIKISKLFWYFYLTQILVFILYLVTIIFSFAINEVSLMQNMYSERPKELNQMTIILFIVNLSFIIASYPIYKLNRTSESKEDLR</sequence>
<comment type="caution">
    <text evidence="2">The sequence shown here is derived from an EMBL/GenBank/DDBJ whole genome shotgun (WGS) entry which is preliminary data.</text>
</comment>
<protein>
    <submittedName>
        <fullName evidence="2">Uncharacterized protein</fullName>
    </submittedName>
</protein>
<organism evidence="2 3">
    <name type="scientific">Lentisphaera araneosa HTCC2155</name>
    <dbReference type="NCBI Taxonomy" id="313628"/>
    <lineage>
        <taxon>Bacteria</taxon>
        <taxon>Pseudomonadati</taxon>
        <taxon>Lentisphaerota</taxon>
        <taxon>Lentisphaeria</taxon>
        <taxon>Lentisphaerales</taxon>
        <taxon>Lentisphaeraceae</taxon>
        <taxon>Lentisphaera</taxon>
    </lineage>
</organism>
<proteinExistence type="predicted"/>
<feature type="transmembrane region" description="Helical" evidence="1">
    <location>
        <begin position="87"/>
        <end position="110"/>
    </location>
</feature>
<evidence type="ECO:0000313" key="3">
    <source>
        <dbReference type="Proteomes" id="UP000004947"/>
    </source>
</evidence>
<dbReference type="AlphaFoldDB" id="A6DM65"/>